<keyword evidence="2" id="KW-1185">Reference proteome</keyword>
<feature type="non-terminal residue" evidence="1">
    <location>
        <position position="142"/>
    </location>
</feature>
<evidence type="ECO:0000313" key="1">
    <source>
        <dbReference type="EMBL" id="GMT31017.1"/>
    </source>
</evidence>
<sequence>MIISKGALYIIFTQSHYCLFLRPPTSSIVNTRHANDRSLFEIDLTPDLVSSLRICLTSRSDLFHIDPLALFSVSSSQIEEFNRDGLVDFDGKTVEFSVEEALPYDDKSTSSNSLTQHIRSHLSCSTLAHEATRSLALWNMSG</sequence>
<dbReference type="EMBL" id="BTSY01000005">
    <property type="protein sequence ID" value="GMT31017.1"/>
    <property type="molecule type" value="Genomic_DNA"/>
</dbReference>
<organism evidence="1 2">
    <name type="scientific">Pristionchus fissidentatus</name>
    <dbReference type="NCBI Taxonomy" id="1538716"/>
    <lineage>
        <taxon>Eukaryota</taxon>
        <taxon>Metazoa</taxon>
        <taxon>Ecdysozoa</taxon>
        <taxon>Nematoda</taxon>
        <taxon>Chromadorea</taxon>
        <taxon>Rhabditida</taxon>
        <taxon>Rhabditina</taxon>
        <taxon>Diplogasteromorpha</taxon>
        <taxon>Diplogasteroidea</taxon>
        <taxon>Neodiplogasteridae</taxon>
        <taxon>Pristionchus</taxon>
    </lineage>
</organism>
<evidence type="ECO:0000313" key="2">
    <source>
        <dbReference type="Proteomes" id="UP001432322"/>
    </source>
</evidence>
<gene>
    <name evidence="1" type="ORF">PFISCL1PPCAC_22314</name>
</gene>
<reference evidence="1" key="1">
    <citation type="submission" date="2023-10" db="EMBL/GenBank/DDBJ databases">
        <title>Genome assembly of Pristionchus species.</title>
        <authorList>
            <person name="Yoshida K."/>
            <person name="Sommer R.J."/>
        </authorList>
    </citation>
    <scope>NUCLEOTIDE SEQUENCE</scope>
    <source>
        <strain evidence="1">RS5133</strain>
    </source>
</reference>
<proteinExistence type="predicted"/>
<dbReference type="Proteomes" id="UP001432322">
    <property type="component" value="Unassembled WGS sequence"/>
</dbReference>
<dbReference type="AlphaFoldDB" id="A0AAV5WMG5"/>
<protein>
    <submittedName>
        <fullName evidence="1">Uncharacterized protein</fullName>
    </submittedName>
</protein>
<name>A0AAV5WMG5_9BILA</name>
<comment type="caution">
    <text evidence="1">The sequence shown here is derived from an EMBL/GenBank/DDBJ whole genome shotgun (WGS) entry which is preliminary data.</text>
</comment>
<accession>A0AAV5WMG5</accession>